<keyword evidence="2 8" id="KW-0378">Hydrolase</keyword>
<dbReference type="EMBL" id="CP119943">
    <property type="protein sequence ID" value="WFC98235.1"/>
    <property type="molecule type" value="Genomic_DNA"/>
</dbReference>
<accession>A0AAJ5YQG3</accession>
<evidence type="ECO:0000313" key="9">
    <source>
        <dbReference type="Proteomes" id="UP001219567"/>
    </source>
</evidence>
<comment type="catalytic activity">
    <reaction evidence="6">
        <text>a monoacylglycerol + H2O = glycerol + a fatty acid + H(+)</text>
        <dbReference type="Rhea" id="RHEA:15245"/>
        <dbReference type="ChEBI" id="CHEBI:15377"/>
        <dbReference type="ChEBI" id="CHEBI:15378"/>
        <dbReference type="ChEBI" id="CHEBI:17408"/>
        <dbReference type="ChEBI" id="CHEBI:17754"/>
        <dbReference type="ChEBI" id="CHEBI:28868"/>
    </reaction>
</comment>
<organism evidence="8 9">
    <name type="scientific">Malassezia yamatoensis</name>
    <dbReference type="NCBI Taxonomy" id="253288"/>
    <lineage>
        <taxon>Eukaryota</taxon>
        <taxon>Fungi</taxon>
        <taxon>Dikarya</taxon>
        <taxon>Basidiomycota</taxon>
        <taxon>Ustilaginomycotina</taxon>
        <taxon>Malasseziomycetes</taxon>
        <taxon>Malasseziales</taxon>
        <taxon>Malasseziaceae</taxon>
        <taxon>Malassezia</taxon>
    </lineage>
</organism>
<evidence type="ECO:0000256" key="4">
    <source>
        <dbReference type="ARBA" id="ARBA00023098"/>
    </source>
</evidence>
<feature type="compositionally biased region" description="Acidic residues" evidence="7">
    <location>
        <begin position="710"/>
        <end position="720"/>
    </location>
</feature>
<keyword evidence="9" id="KW-1185">Reference proteome</keyword>
<dbReference type="PANTHER" id="PTHR10272">
    <property type="entry name" value="PLATELET-ACTIVATING FACTOR ACETYLHYDROLASE"/>
    <property type="match status" value="1"/>
</dbReference>
<comment type="catalytic activity">
    <reaction evidence="5">
        <text>a diacylglycerol + H2O = a monoacylglycerol + a fatty acid + H(+)</text>
        <dbReference type="Rhea" id="RHEA:32731"/>
        <dbReference type="ChEBI" id="CHEBI:15377"/>
        <dbReference type="ChEBI" id="CHEBI:15378"/>
        <dbReference type="ChEBI" id="CHEBI:17408"/>
        <dbReference type="ChEBI" id="CHEBI:18035"/>
        <dbReference type="ChEBI" id="CHEBI:28868"/>
    </reaction>
</comment>
<evidence type="ECO:0000256" key="2">
    <source>
        <dbReference type="ARBA" id="ARBA00022801"/>
    </source>
</evidence>
<dbReference type="GO" id="GO:0003847">
    <property type="term" value="F:1-alkyl-2-acetylglycerophosphocholine esterase activity"/>
    <property type="evidence" value="ECO:0007669"/>
    <property type="project" value="UniProtKB-EC"/>
</dbReference>
<dbReference type="InterPro" id="IPR029058">
    <property type="entry name" value="AB_hydrolase_fold"/>
</dbReference>
<dbReference type="PANTHER" id="PTHR10272:SF0">
    <property type="entry name" value="PLATELET-ACTIVATING FACTOR ACETYLHYDROLASE"/>
    <property type="match status" value="1"/>
</dbReference>
<feature type="compositionally biased region" description="Basic and acidic residues" evidence="7">
    <location>
        <begin position="690"/>
        <end position="704"/>
    </location>
</feature>
<sequence>MKLAEYLGPLDVGLVDLEVRVRDPRDFIPGYLDPVSVNKLVRGEKKIKHKRARKILQTMRDGNGGPIEIEADAEEDSEEVKQQRKKERDFLEKNGLRLRNSTLHFRTVLMGIYYPTTSLPAKKLDQYPRPTWLGRPLSKTAIAAWKYMGQYGTFARSFLPALVTMCRAVLPAFVCAPLGDPVKVMQDNEDHVPKDHRALATKTFPVVFFCHGLAGNRLTYSSEFCGNLASHGFVVVAIEHRDGSGLGSFVWTGVDSLLHSSKAKMNRKDRKRFQKALSLGASQSVMDFTLENPDASKEIRLNDEDFDPLQDFSHVPYLAFENIGLAPFMAKQGDKEIALRRAQLAMRAAEVQEALHVIRKINEGDSDWVAARHTRSLGASFVGASRFKKVRKELDIPHCADFFRSWEGKLDVEYPSLAGHSFGGATLIEFLRSDQEDFKFGIVLDPWMDPVRDPLDNPEIRNKLNKPIYVLNSEGFTLWRDQYNKLIRVLVDALTSNPDNRGWLMTLCGSNHTDFSDLPYLLPHIFGSVLSGPQCMQTFSLLALEQIRLLREQKQVMDISKGRIADNVGLLKEKIYRGGLHFNSHPEYPRPSKSFLKKFQDNVLRIRSKPSDNKTFFWELRGWRKQAEKDPGTRAYRKHRRILAREIRRAAKEEQSRQQQRRNSVAISDTASLPQIQDLEEIRQEMYEAEARETGNDGHDDDFKPVFIDPLEDEGPDGDDPWAGTVLDSDARKAYEVWDHDIPGKAKLPSKPTSLLTWALWWFGVREGLAPPGHLLVHTF</sequence>
<feature type="region of interest" description="Disordered" evidence="7">
    <location>
        <begin position="650"/>
        <end position="670"/>
    </location>
</feature>
<keyword evidence="4" id="KW-0443">Lipid metabolism</keyword>
<feature type="region of interest" description="Disordered" evidence="7">
    <location>
        <begin position="690"/>
        <end position="726"/>
    </location>
</feature>
<gene>
    <name evidence="8" type="ORF">MYAM1_000960</name>
</gene>
<name>A0AAJ5YQG3_9BASI</name>
<evidence type="ECO:0000256" key="7">
    <source>
        <dbReference type="SAM" id="MobiDB-lite"/>
    </source>
</evidence>
<evidence type="ECO:0000256" key="6">
    <source>
        <dbReference type="ARBA" id="ARBA00048461"/>
    </source>
</evidence>
<proteinExistence type="predicted"/>
<dbReference type="EC" id="3.1.1.47" evidence="1"/>
<dbReference type="Proteomes" id="UP001219567">
    <property type="component" value="Chromosome 1"/>
</dbReference>
<dbReference type="AlphaFoldDB" id="A0AAJ5YQG3"/>
<evidence type="ECO:0000313" key="8">
    <source>
        <dbReference type="EMBL" id="WFC98235.1"/>
    </source>
</evidence>
<evidence type="ECO:0000256" key="1">
    <source>
        <dbReference type="ARBA" id="ARBA00013201"/>
    </source>
</evidence>
<evidence type="ECO:0000256" key="5">
    <source>
        <dbReference type="ARBA" id="ARBA00047591"/>
    </source>
</evidence>
<reference evidence="8 9" key="1">
    <citation type="submission" date="2023-03" db="EMBL/GenBank/DDBJ databases">
        <title>Mating type loci evolution in Malassezia.</title>
        <authorList>
            <person name="Coelho M.A."/>
        </authorList>
    </citation>
    <scope>NUCLEOTIDE SEQUENCE [LARGE SCALE GENOMIC DNA]</scope>
    <source>
        <strain evidence="8 9">CBS 9725</strain>
    </source>
</reference>
<protein>
    <recommendedName>
        <fullName evidence="1">1-alkyl-2-acetylglycerophosphocholine esterase</fullName>
        <ecNumber evidence="1">3.1.1.47</ecNumber>
    </recommendedName>
</protein>
<dbReference type="GO" id="GO:0016042">
    <property type="term" value="P:lipid catabolic process"/>
    <property type="evidence" value="ECO:0007669"/>
    <property type="project" value="UniProtKB-KW"/>
</dbReference>
<keyword evidence="3" id="KW-0442">Lipid degradation</keyword>
<dbReference type="SUPFAM" id="SSF53474">
    <property type="entry name" value="alpha/beta-Hydrolases"/>
    <property type="match status" value="1"/>
</dbReference>
<dbReference type="Pfam" id="PF03403">
    <property type="entry name" value="PAF-AH_p_II"/>
    <property type="match status" value="2"/>
</dbReference>
<evidence type="ECO:0000256" key="3">
    <source>
        <dbReference type="ARBA" id="ARBA00022963"/>
    </source>
</evidence>
<dbReference type="Gene3D" id="3.40.50.1820">
    <property type="entry name" value="alpha/beta hydrolase"/>
    <property type="match status" value="1"/>
</dbReference>